<dbReference type="AlphaFoldDB" id="A0A5A9PVR5"/>
<protein>
    <submittedName>
        <fullName evidence="1">Uncharacterized protein</fullName>
    </submittedName>
</protein>
<sequence>MKNEGFARAGVGLEKIKQQVRSDPGAKAPWGRLESRRVFGAQSVADLRVRRDQVLNKQIHLKGFMRALGDRGNESKEYYLSND</sequence>
<dbReference type="Proteomes" id="UP000324632">
    <property type="component" value="Chromosome 1"/>
</dbReference>
<name>A0A5A9PVR5_9TELE</name>
<proteinExistence type="predicted"/>
<evidence type="ECO:0000313" key="1">
    <source>
        <dbReference type="EMBL" id="KAA0724961.1"/>
    </source>
</evidence>
<gene>
    <name evidence="1" type="ORF">E1301_Tti010575</name>
</gene>
<accession>A0A5A9PVR5</accession>
<reference evidence="1 2" key="1">
    <citation type="journal article" date="2019" name="Mol. Ecol. Resour.">
        <title>Chromosome-level genome assembly of Triplophysa tibetana, a fish adapted to the harsh high-altitude environment of the Tibetan Plateau.</title>
        <authorList>
            <person name="Yang X."/>
            <person name="Liu H."/>
            <person name="Ma Z."/>
            <person name="Zou Y."/>
            <person name="Zou M."/>
            <person name="Mao Y."/>
            <person name="Li X."/>
            <person name="Wang H."/>
            <person name="Chen T."/>
            <person name="Wang W."/>
            <person name="Yang R."/>
        </authorList>
    </citation>
    <scope>NUCLEOTIDE SEQUENCE [LARGE SCALE GENOMIC DNA]</scope>
    <source>
        <strain evidence="1">TTIB1903HZAU</strain>
        <tissue evidence="1">Muscle</tissue>
    </source>
</reference>
<comment type="caution">
    <text evidence="1">The sequence shown here is derived from an EMBL/GenBank/DDBJ whole genome shotgun (WGS) entry which is preliminary data.</text>
</comment>
<keyword evidence="2" id="KW-1185">Reference proteome</keyword>
<evidence type="ECO:0000313" key="2">
    <source>
        <dbReference type="Proteomes" id="UP000324632"/>
    </source>
</evidence>
<organism evidence="1 2">
    <name type="scientific">Triplophysa tibetana</name>
    <dbReference type="NCBI Taxonomy" id="1572043"/>
    <lineage>
        <taxon>Eukaryota</taxon>
        <taxon>Metazoa</taxon>
        <taxon>Chordata</taxon>
        <taxon>Craniata</taxon>
        <taxon>Vertebrata</taxon>
        <taxon>Euteleostomi</taxon>
        <taxon>Actinopterygii</taxon>
        <taxon>Neopterygii</taxon>
        <taxon>Teleostei</taxon>
        <taxon>Ostariophysi</taxon>
        <taxon>Cypriniformes</taxon>
        <taxon>Nemacheilidae</taxon>
        <taxon>Triplophysa</taxon>
    </lineage>
</organism>
<dbReference type="EMBL" id="SOYY01000001">
    <property type="protein sequence ID" value="KAA0724961.1"/>
    <property type="molecule type" value="Genomic_DNA"/>
</dbReference>